<name>A0A2M8RYK5_9PAST</name>
<dbReference type="RefSeq" id="WP_100295564.1">
    <property type="nucleotide sequence ID" value="NZ_PHGZ01000003.1"/>
</dbReference>
<dbReference type="InterPro" id="IPR029063">
    <property type="entry name" value="SAM-dependent_MTases_sf"/>
</dbReference>
<feature type="domain" description="Methyltransferase type 11" evidence="1">
    <location>
        <begin position="67"/>
        <end position="134"/>
    </location>
</feature>
<dbReference type="AlphaFoldDB" id="A0A2M8RYK5"/>
<evidence type="ECO:0000313" key="2">
    <source>
        <dbReference type="EMBL" id="PJG83968.1"/>
    </source>
</evidence>
<dbReference type="GO" id="GO:0008757">
    <property type="term" value="F:S-adenosylmethionine-dependent methyltransferase activity"/>
    <property type="evidence" value="ECO:0007669"/>
    <property type="project" value="InterPro"/>
</dbReference>
<dbReference type="Gene3D" id="3.40.50.150">
    <property type="entry name" value="Vaccinia Virus protein VP39"/>
    <property type="match status" value="1"/>
</dbReference>
<dbReference type="SUPFAM" id="SSF53335">
    <property type="entry name" value="S-adenosyl-L-methionine-dependent methyltransferases"/>
    <property type="match status" value="1"/>
</dbReference>
<dbReference type="Proteomes" id="UP000230282">
    <property type="component" value="Unassembled WGS sequence"/>
</dbReference>
<keyword evidence="2" id="KW-0489">Methyltransferase</keyword>
<comment type="caution">
    <text evidence="2">The sequence shown here is derived from an EMBL/GenBank/DDBJ whole genome shotgun (WGS) entry which is preliminary data.</text>
</comment>
<reference evidence="2 3" key="1">
    <citation type="submission" date="2017-11" db="EMBL/GenBank/DDBJ databases">
        <title>Reclassification of Bisgaard taxon 5 as Caviibacterium pharyngocola gen. nov., sp. nov.</title>
        <authorList>
            <person name="Christensen H."/>
        </authorList>
    </citation>
    <scope>NUCLEOTIDE SEQUENCE [LARGE SCALE GENOMIC DNA]</scope>
    <source>
        <strain evidence="2 3">7_3</strain>
    </source>
</reference>
<keyword evidence="3" id="KW-1185">Reference proteome</keyword>
<dbReference type="InterPro" id="IPR013216">
    <property type="entry name" value="Methyltransf_11"/>
</dbReference>
<proteinExistence type="predicted"/>
<keyword evidence="2" id="KW-0808">Transferase</keyword>
<sequence>MKRNDLFATVRLPASWQEIPQGEQYCTLLGDFFAPYFSTVAEEQFLQLGGLSGEIPCAPHCHQIILHPEIHENLTALSARPNFSVIQAEFTALPFVQGSINACLLANTLNFCADPYVLLREILRVLSDDGYLFVSLFNPYNPTMLKNAFGIGQHAVPFYLRFPHLIVQWLEQRGFRLQLQQNLSLSKNDRTFAPFSILIAQKQTYRVISADPQLNFNSTKELATATAFRRIKEH</sequence>
<dbReference type="OrthoDB" id="6191410at2"/>
<dbReference type="Pfam" id="PF08241">
    <property type="entry name" value="Methyltransf_11"/>
    <property type="match status" value="1"/>
</dbReference>
<dbReference type="EMBL" id="PHGZ01000003">
    <property type="protein sequence ID" value="PJG83968.1"/>
    <property type="molecule type" value="Genomic_DNA"/>
</dbReference>
<dbReference type="GO" id="GO:0032259">
    <property type="term" value="P:methylation"/>
    <property type="evidence" value="ECO:0007669"/>
    <property type="project" value="UniProtKB-KW"/>
</dbReference>
<gene>
    <name evidence="2" type="ORF">CVP04_00470</name>
</gene>
<evidence type="ECO:0000313" key="3">
    <source>
        <dbReference type="Proteomes" id="UP000230282"/>
    </source>
</evidence>
<organism evidence="2 3">
    <name type="scientific">Caviibacterium pharyngocola</name>
    <dbReference type="NCBI Taxonomy" id="28159"/>
    <lineage>
        <taxon>Bacteria</taxon>
        <taxon>Pseudomonadati</taxon>
        <taxon>Pseudomonadota</taxon>
        <taxon>Gammaproteobacteria</taxon>
        <taxon>Pasteurellales</taxon>
        <taxon>Pasteurellaceae</taxon>
        <taxon>Caviibacterium</taxon>
    </lineage>
</organism>
<evidence type="ECO:0000259" key="1">
    <source>
        <dbReference type="Pfam" id="PF08241"/>
    </source>
</evidence>
<protein>
    <submittedName>
        <fullName evidence="2">SAM-dependent methyltransferase</fullName>
    </submittedName>
</protein>
<accession>A0A2M8RYK5</accession>